<dbReference type="Pfam" id="PF00884">
    <property type="entry name" value="Sulfatase"/>
    <property type="match status" value="1"/>
</dbReference>
<evidence type="ECO:0000256" key="5">
    <source>
        <dbReference type="ARBA" id="ARBA00022837"/>
    </source>
</evidence>
<dbReference type="InterPro" id="IPR017850">
    <property type="entry name" value="Alkaline_phosphatase_core_sf"/>
</dbReference>
<protein>
    <recommendedName>
        <fullName evidence="7">Sulfatase N-terminal domain-containing protein</fullName>
    </recommendedName>
</protein>
<dbReference type="InterPro" id="IPR024607">
    <property type="entry name" value="Sulfatase_CS"/>
</dbReference>
<feature type="signal peptide" evidence="6">
    <location>
        <begin position="1"/>
        <end position="24"/>
    </location>
</feature>
<keyword evidence="9" id="KW-1185">Reference proteome</keyword>
<evidence type="ECO:0000256" key="4">
    <source>
        <dbReference type="ARBA" id="ARBA00022801"/>
    </source>
</evidence>
<dbReference type="InterPro" id="IPR000917">
    <property type="entry name" value="Sulfatase_N"/>
</dbReference>
<accession>A0AAN0IHH7</accession>
<evidence type="ECO:0000256" key="2">
    <source>
        <dbReference type="ARBA" id="ARBA00008779"/>
    </source>
</evidence>
<dbReference type="GO" id="GO:0004065">
    <property type="term" value="F:arylsulfatase activity"/>
    <property type="evidence" value="ECO:0007669"/>
    <property type="project" value="TreeGrafter"/>
</dbReference>
<reference evidence="9" key="1">
    <citation type="journal article" date="2010" name="Nature">
        <title>The Amphimedon queenslandica genome and the evolution of animal complexity.</title>
        <authorList>
            <person name="Srivastava M."/>
            <person name="Simakov O."/>
            <person name="Chapman J."/>
            <person name="Fahey B."/>
            <person name="Gauthier M.E."/>
            <person name="Mitros T."/>
            <person name="Richards G.S."/>
            <person name="Conaco C."/>
            <person name="Dacre M."/>
            <person name="Hellsten U."/>
            <person name="Larroux C."/>
            <person name="Putnam N.H."/>
            <person name="Stanke M."/>
            <person name="Adamska M."/>
            <person name="Darling A."/>
            <person name="Degnan S.M."/>
            <person name="Oakley T.H."/>
            <person name="Plachetzki D.C."/>
            <person name="Zhai Y."/>
            <person name="Adamski M."/>
            <person name="Calcino A."/>
            <person name="Cummins S.F."/>
            <person name="Goodstein D.M."/>
            <person name="Harris C."/>
            <person name="Jackson D.J."/>
            <person name="Leys S.P."/>
            <person name="Shu S."/>
            <person name="Woodcroft B.J."/>
            <person name="Vervoort M."/>
            <person name="Kosik K.S."/>
            <person name="Manning G."/>
            <person name="Degnan B.M."/>
            <person name="Rokhsar D.S."/>
        </authorList>
    </citation>
    <scope>NUCLEOTIDE SEQUENCE [LARGE SCALE GENOMIC DNA]</scope>
</reference>
<dbReference type="Proteomes" id="UP000007879">
    <property type="component" value="Unassembled WGS sequence"/>
</dbReference>
<evidence type="ECO:0000259" key="7">
    <source>
        <dbReference type="Pfam" id="PF00884"/>
    </source>
</evidence>
<dbReference type="Gene3D" id="3.40.720.10">
    <property type="entry name" value="Alkaline Phosphatase, subunit A"/>
    <property type="match status" value="1"/>
</dbReference>
<evidence type="ECO:0000313" key="8">
    <source>
        <dbReference type="EnsemblMetazoa" id="XP_003388866.2"/>
    </source>
</evidence>
<dbReference type="EnsemblMetazoa" id="XM_003388818.2">
    <property type="protein sequence ID" value="XP_003388866.2"/>
    <property type="gene ID" value="LOC100636338"/>
</dbReference>
<name>A0AAN0IHH7_AMPQE</name>
<keyword evidence="6" id="KW-0732">Signal</keyword>
<comment type="similarity">
    <text evidence="2">Belongs to the sulfatase family.</text>
</comment>
<dbReference type="KEGG" id="aqu:100636338"/>
<evidence type="ECO:0000313" key="9">
    <source>
        <dbReference type="Proteomes" id="UP000007879"/>
    </source>
</evidence>
<comment type="cofactor">
    <cofactor evidence="1">
        <name>Ca(2+)</name>
        <dbReference type="ChEBI" id="CHEBI:29108"/>
    </cofactor>
</comment>
<organism evidence="8 9">
    <name type="scientific">Amphimedon queenslandica</name>
    <name type="common">Sponge</name>
    <dbReference type="NCBI Taxonomy" id="400682"/>
    <lineage>
        <taxon>Eukaryota</taxon>
        <taxon>Metazoa</taxon>
        <taxon>Porifera</taxon>
        <taxon>Demospongiae</taxon>
        <taxon>Heteroscleromorpha</taxon>
        <taxon>Haplosclerida</taxon>
        <taxon>Niphatidae</taxon>
        <taxon>Amphimedon</taxon>
    </lineage>
</organism>
<dbReference type="AlphaFoldDB" id="A0AAN0IHH7"/>
<dbReference type="GeneID" id="100636338"/>
<feature type="chain" id="PRO_5043002332" description="Sulfatase N-terminal domain-containing protein" evidence="6">
    <location>
        <begin position="25"/>
        <end position="171"/>
    </location>
</feature>
<evidence type="ECO:0000256" key="3">
    <source>
        <dbReference type="ARBA" id="ARBA00022723"/>
    </source>
</evidence>
<keyword evidence="3" id="KW-0479">Metal-binding</keyword>
<dbReference type="PANTHER" id="PTHR42693:SF53">
    <property type="entry name" value="ENDO-4-O-SULFATASE"/>
    <property type="match status" value="1"/>
</dbReference>
<reference evidence="8" key="2">
    <citation type="submission" date="2024-06" db="UniProtKB">
        <authorList>
            <consortium name="EnsemblMetazoa"/>
        </authorList>
    </citation>
    <scope>IDENTIFICATION</scope>
</reference>
<dbReference type="SUPFAM" id="SSF53649">
    <property type="entry name" value="Alkaline phosphatase-like"/>
    <property type="match status" value="1"/>
</dbReference>
<evidence type="ECO:0000256" key="6">
    <source>
        <dbReference type="SAM" id="SignalP"/>
    </source>
</evidence>
<keyword evidence="4" id="KW-0378">Hydrolase</keyword>
<dbReference type="RefSeq" id="XP_003388866.2">
    <property type="nucleotide sequence ID" value="XM_003388818.2"/>
</dbReference>
<dbReference type="InterPro" id="IPR050738">
    <property type="entry name" value="Sulfatase"/>
</dbReference>
<keyword evidence="5" id="KW-0106">Calcium</keyword>
<dbReference type="GO" id="GO:0046872">
    <property type="term" value="F:metal ion binding"/>
    <property type="evidence" value="ECO:0007669"/>
    <property type="project" value="UniProtKB-KW"/>
</dbReference>
<sequence length="171" mass="19117">MHEKMASNFYILLCFCFLVHFSKGDERPNIVFMMADDLGYGDVGYNGGKASTPNLDDMASSTNSIRLDRYYSGGPVCSPTRGTILTGRNHNRYCVWTANAGGYTADFQKPENKPLPLTEVTIAELLSKAGYATYMFGKWHLECKTLMARPLATHRGTERKQIISNSFAHLE</sequence>
<evidence type="ECO:0000256" key="1">
    <source>
        <dbReference type="ARBA" id="ARBA00001913"/>
    </source>
</evidence>
<proteinExistence type="inferred from homology"/>
<dbReference type="PROSITE" id="PS00523">
    <property type="entry name" value="SULFATASE_1"/>
    <property type="match status" value="1"/>
</dbReference>
<feature type="domain" description="Sulfatase N-terminal" evidence="7">
    <location>
        <begin position="28"/>
        <end position="142"/>
    </location>
</feature>
<dbReference type="PANTHER" id="PTHR42693">
    <property type="entry name" value="ARYLSULFATASE FAMILY MEMBER"/>
    <property type="match status" value="1"/>
</dbReference>